<keyword evidence="2" id="KW-0456">Lyase</keyword>
<reference evidence="4 5" key="1">
    <citation type="submission" date="2019-02" db="EMBL/GenBank/DDBJ databases">
        <title>Current taxonomic status of genus Agrobacterium and description of Agrobacterium cavarae sp. nov. isolated from maize roots.</title>
        <authorList>
            <person name="Flores-Felix J.D."/>
            <person name="Menendez E."/>
            <person name="Ramirez-Bahena M.H."/>
            <person name="Garcia-Fraile P."/>
            <person name="Velazquez E."/>
        </authorList>
    </citation>
    <scope>NUCLEOTIDE SEQUENCE [LARGE SCALE GENOMIC DNA]</scope>
    <source>
        <strain evidence="4 5">RZME10</strain>
    </source>
</reference>
<dbReference type="CDD" id="cd06558">
    <property type="entry name" value="crotonase-like"/>
    <property type="match status" value="1"/>
</dbReference>
<evidence type="ECO:0000256" key="3">
    <source>
        <dbReference type="SAM" id="MobiDB-lite"/>
    </source>
</evidence>
<proteinExistence type="predicted"/>
<dbReference type="EMBL" id="SISF01000020">
    <property type="protein sequence ID" value="TBN18452.1"/>
    <property type="molecule type" value="Genomic_DNA"/>
</dbReference>
<comment type="caution">
    <text evidence="4">The sequence shown here is derived from an EMBL/GenBank/DDBJ whole genome shotgun (WGS) entry which is preliminary data.</text>
</comment>
<gene>
    <name evidence="4" type="ORF">EYC79_01965</name>
</gene>
<dbReference type="InterPro" id="IPR001753">
    <property type="entry name" value="Enoyl-CoA_hydra/iso"/>
</dbReference>
<protein>
    <submittedName>
        <fullName evidence="4">Enoyl-CoA hydratase/isomerase family protein</fullName>
    </submittedName>
</protein>
<evidence type="ECO:0000256" key="1">
    <source>
        <dbReference type="ARBA" id="ARBA00023098"/>
    </source>
</evidence>
<feature type="region of interest" description="Disordered" evidence="3">
    <location>
        <begin position="1"/>
        <end position="21"/>
    </location>
</feature>
<dbReference type="PANTHER" id="PTHR11941">
    <property type="entry name" value="ENOYL-COA HYDRATASE-RELATED"/>
    <property type="match status" value="1"/>
</dbReference>
<organism evidence="4 5">
    <name type="scientific">Agrobacterium cavarae</name>
    <dbReference type="NCBI Taxonomy" id="2528239"/>
    <lineage>
        <taxon>Bacteria</taxon>
        <taxon>Pseudomonadati</taxon>
        <taxon>Pseudomonadota</taxon>
        <taxon>Alphaproteobacteria</taxon>
        <taxon>Hyphomicrobiales</taxon>
        <taxon>Rhizobiaceae</taxon>
        <taxon>Rhizobium/Agrobacterium group</taxon>
        <taxon>Agrobacterium</taxon>
    </lineage>
</organism>
<dbReference type="SUPFAM" id="SSF52096">
    <property type="entry name" value="ClpP/crotonase"/>
    <property type="match status" value="1"/>
</dbReference>
<keyword evidence="1" id="KW-0443">Lipid metabolism</keyword>
<sequence length="439" mass="48465">MTEPVDPSSAHFGDYPDHSPDPFVGNLTADTNILRQLRNGPISRDASQFRALRRGFMLLHAREVYHAITSDKRLNLRVEDLVLACAERFPDLVPTSAEMAEERRRRQTDKLGLEIDQAALLQAFLSVPDVGNHLMASMVRPTRRAHELIDGFKRSGNVILDSVSVERRNGVGHITFHNFTSLNAEDLPFLRDFEAAVDLVLMDDQIRVGVLRGAHMKHPKYIGRRVFCSGLNLKELAKGRIPVVDYLIARELGLMSKLHRGILLEGKRGAYGARVEKPWIAAVDSFAIGGGMQLLLVADWVIAATDSWFNLPAAREGFLPGLANFRLSRTVGHRLARRLILGGSTVKATGPEAGLVCDQVVPSAEMDAVILGAAALLSEEAALVNRVFLNRADERPEELRKYLADFGLTQAQRMCSPDVAAKAKAFENHGGTTTERVQQ</sequence>
<dbReference type="PANTHER" id="PTHR11941:SF169">
    <property type="entry name" value="(7AS)-7A-METHYL-1,5-DIOXO-2,3,5,6,7,7A-HEXAHYDRO-1H-INDENE-CARBOXYL-COA HYDROLASE"/>
    <property type="match status" value="1"/>
</dbReference>
<dbReference type="InterPro" id="IPR029045">
    <property type="entry name" value="ClpP/crotonase-like_dom_sf"/>
</dbReference>
<dbReference type="Gene3D" id="3.90.226.10">
    <property type="entry name" value="2-enoyl-CoA Hydratase, Chain A, domain 1"/>
    <property type="match status" value="1"/>
</dbReference>
<dbReference type="Gene3D" id="1.20.58.1300">
    <property type="match status" value="1"/>
</dbReference>
<accession>A0ABY1YG27</accession>
<dbReference type="Proteomes" id="UP000294239">
    <property type="component" value="Unassembled WGS sequence"/>
</dbReference>
<keyword evidence="5" id="KW-1185">Reference proteome</keyword>
<evidence type="ECO:0000313" key="4">
    <source>
        <dbReference type="EMBL" id="TBN18452.1"/>
    </source>
</evidence>
<evidence type="ECO:0000313" key="5">
    <source>
        <dbReference type="Proteomes" id="UP000294239"/>
    </source>
</evidence>
<evidence type="ECO:0000256" key="2">
    <source>
        <dbReference type="ARBA" id="ARBA00023239"/>
    </source>
</evidence>
<name>A0ABY1YG27_9HYPH</name>
<dbReference type="Pfam" id="PF00378">
    <property type="entry name" value="ECH_1"/>
    <property type="match status" value="1"/>
</dbReference>